<dbReference type="AlphaFoldDB" id="A0A2C5Y9Z8"/>
<accession>A0A2C5Y9Z8</accession>
<organism evidence="2 3">
    <name type="scientific">Ophiocordyceps australis</name>
    <dbReference type="NCBI Taxonomy" id="1399860"/>
    <lineage>
        <taxon>Eukaryota</taxon>
        <taxon>Fungi</taxon>
        <taxon>Dikarya</taxon>
        <taxon>Ascomycota</taxon>
        <taxon>Pezizomycotina</taxon>
        <taxon>Sordariomycetes</taxon>
        <taxon>Hypocreomycetidae</taxon>
        <taxon>Hypocreales</taxon>
        <taxon>Ophiocordycipitaceae</taxon>
        <taxon>Ophiocordyceps</taxon>
    </lineage>
</organism>
<name>A0A2C5Y9Z8_9HYPO</name>
<dbReference type="Proteomes" id="UP000226192">
    <property type="component" value="Unassembled WGS sequence"/>
</dbReference>
<protein>
    <submittedName>
        <fullName evidence="2">Uncharacterized protein</fullName>
    </submittedName>
</protein>
<sequence>MRGLWQYSAPVETQAASSSQLAHGRKRWEKKKTAASLKGEGITNSCDKMRGTDGLRYQPGQSRSPGQPPTAFLEKGRRSTVHKTVETDAVGRSMSANDCVAAAYSHVPGLVVA</sequence>
<gene>
    <name evidence="2" type="ORF">CDD81_4764</name>
</gene>
<proteinExistence type="predicted"/>
<reference evidence="2 3" key="1">
    <citation type="submission" date="2017-06" db="EMBL/GenBank/DDBJ databases">
        <title>Ant-infecting Ophiocordyceps genomes reveal a high diversity of potential behavioral manipulation genes and a possible major role for enterotoxins.</title>
        <authorList>
            <person name="De Bekker C."/>
            <person name="Evans H.C."/>
            <person name="Brachmann A."/>
            <person name="Hughes D.P."/>
        </authorList>
    </citation>
    <scope>NUCLEOTIDE SEQUENCE [LARGE SCALE GENOMIC DNA]</scope>
    <source>
        <strain evidence="2 3">Map64</strain>
    </source>
</reference>
<evidence type="ECO:0000313" key="2">
    <source>
        <dbReference type="EMBL" id="PHH64280.1"/>
    </source>
</evidence>
<evidence type="ECO:0000256" key="1">
    <source>
        <dbReference type="SAM" id="MobiDB-lite"/>
    </source>
</evidence>
<dbReference type="EMBL" id="NJET01000033">
    <property type="protein sequence ID" value="PHH64280.1"/>
    <property type="molecule type" value="Genomic_DNA"/>
</dbReference>
<evidence type="ECO:0000313" key="3">
    <source>
        <dbReference type="Proteomes" id="UP000226192"/>
    </source>
</evidence>
<keyword evidence="3" id="KW-1185">Reference proteome</keyword>
<feature type="region of interest" description="Disordered" evidence="1">
    <location>
        <begin position="1"/>
        <end position="80"/>
    </location>
</feature>
<comment type="caution">
    <text evidence="2">The sequence shown here is derived from an EMBL/GenBank/DDBJ whole genome shotgun (WGS) entry which is preliminary data.</text>
</comment>